<feature type="transmembrane region" description="Helical" evidence="2">
    <location>
        <begin position="142"/>
        <end position="165"/>
    </location>
</feature>
<keyword evidence="2" id="KW-0812">Transmembrane</keyword>
<feature type="compositionally biased region" description="Polar residues" evidence="1">
    <location>
        <begin position="443"/>
        <end position="482"/>
    </location>
</feature>
<dbReference type="Proteomes" id="UP000799118">
    <property type="component" value="Unassembled WGS sequence"/>
</dbReference>
<sequence>MASSTSTSSPTLTSSQSDSSATSTSSFTGTTSSSTQLSTTSGSTSISSSGTATLTSSQSQSLTTTASASPSSGSSSVTGIGSSAPSSTGGESSPIFSTASSTIRSSSQSLTRTSSAAAPSTSSTGVVGTTSSGGSARRSSHIFTLLSILLPLLFFLLLLGIIYLCRRKQLKRGMNIFGQRLELGETPGAWRKLSEAGGSSEKQKDIIPGNSEKRSMLTVAASVLGRVGLPANLHEPGIKGGGSPSTAQHAYMPTGRRNRSGGNDDSESLREARIPFGTATSSKHVSVSSLDPYPSPPLSHSSRSHSSSLLPYLPFTFHQSSSTSSEGDVMPVQDVPITASHTGSNISHEGAYFDGSRSRLDFDLDLGLEVQLQSDSQRGFIPIMRTDTLDSTISDFSDAEAGMGYISVTHRNSMPDSDSRNEFEAVPGTLSLATHTLDPGIVSPQTENEAENASQHSQDSRNTQDTQDTYETQGSMGTSSSLLFARPTMIPGTTSSGDGTGEIPLITPTFHYAPHDDDDDDDAGSSGGSLSLNNPFHLFHHTQSSRSFQQLPTTGTSSSKEAEADFFFRNMAWRRRAAAYTDSTGQRPSLMEAVEAYFASSTDSGALHL</sequence>
<keyword evidence="2" id="KW-1133">Transmembrane helix</keyword>
<accession>A0A6A4I6T6</accession>
<evidence type="ECO:0000256" key="2">
    <source>
        <dbReference type="SAM" id="Phobius"/>
    </source>
</evidence>
<feature type="compositionally biased region" description="Low complexity" evidence="1">
    <location>
        <begin position="285"/>
        <end position="305"/>
    </location>
</feature>
<evidence type="ECO:0000256" key="1">
    <source>
        <dbReference type="SAM" id="MobiDB-lite"/>
    </source>
</evidence>
<evidence type="ECO:0000313" key="3">
    <source>
        <dbReference type="EMBL" id="KAE9404534.1"/>
    </source>
</evidence>
<keyword evidence="4" id="KW-1185">Reference proteome</keyword>
<dbReference type="EMBL" id="ML769416">
    <property type="protein sequence ID" value="KAE9404534.1"/>
    <property type="molecule type" value="Genomic_DNA"/>
</dbReference>
<feature type="region of interest" description="Disordered" evidence="1">
    <location>
        <begin position="434"/>
        <end position="534"/>
    </location>
</feature>
<evidence type="ECO:0000313" key="4">
    <source>
        <dbReference type="Proteomes" id="UP000799118"/>
    </source>
</evidence>
<protein>
    <submittedName>
        <fullName evidence="3">Uncharacterized protein</fullName>
    </submittedName>
</protein>
<proteinExistence type="predicted"/>
<organism evidence="3 4">
    <name type="scientific">Gymnopus androsaceus JB14</name>
    <dbReference type="NCBI Taxonomy" id="1447944"/>
    <lineage>
        <taxon>Eukaryota</taxon>
        <taxon>Fungi</taxon>
        <taxon>Dikarya</taxon>
        <taxon>Basidiomycota</taxon>
        <taxon>Agaricomycotina</taxon>
        <taxon>Agaricomycetes</taxon>
        <taxon>Agaricomycetidae</taxon>
        <taxon>Agaricales</taxon>
        <taxon>Marasmiineae</taxon>
        <taxon>Omphalotaceae</taxon>
        <taxon>Gymnopus</taxon>
    </lineage>
</organism>
<keyword evidence="2" id="KW-0472">Membrane</keyword>
<reference evidence="3" key="1">
    <citation type="journal article" date="2019" name="Environ. Microbiol.">
        <title>Fungal ecological strategies reflected in gene transcription - a case study of two litter decomposers.</title>
        <authorList>
            <person name="Barbi F."/>
            <person name="Kohler A."/>
            <person name="Barry K."/>
            <person name="Baskaran P."/>
            <person name="Daum C."/>
            <person name="Fauchery L."/>
            <person name="Ihrmark K."/>
            <person name="Kuo A."/>
            <person name="LaButti K."/>
            <person name="Lipzen A."/>
            <person name="Morin E."/>
            <person name="Grigoriev I.V."/>
            <person name="Henrissat B."/>
            <person name="Lindahl B."/>
            <person name="Martin F."/>
        </authorList>
    </citation>
    <scope>NUCLEOTIDE SEQUENCE</scope>
    <source>
        <strain evidence="3">JB14</strain>
    </source>
</reference>
<feature type="region of interest" description="Disordered" evidence="1">
    <location>
        <begin position="1"/>
        <end position="136"/>
    </location>
</feature>
<feature type="region of interest" description="Disordered" evidence="1">
    <location>
        <begin position="234"/>
        <end position="305"/>
    </location>
</feature>
<gene>
    <name evidence="3" type="ORF">BT96DRAFT_420389</name>
</gene>
<dbReference type="OrthoDB" id="3021576at2759"/>
<dbReference type="AlphaFoldDB" id="A0A6A4I6T6"/>
<name>A0A6A4I6T6_9AGAR</name>